<keyword evidence="5" id="KW-0378">Hydrolase</keyword>
<gene>
    <name evidence="5" type="primary">lptB_12</name>
    <name evidence="5" type="ORF">KBTEX_03745</name>
</gene>
<dbReference type="PANTHER" id="PTHR45772:SF7">
    <property type="entry name" value="AMINO ACID ABC TRANSPORTER ATP-BINDING PROTEIN"/>
    <property type="match status" value="1"/>
</dbReference>
<evidence type="ECO:0000259" key="4">
    <source>
        <dbReference type="PROSITE" id="PS50893"/>
    </source>
</evidence>
<dbReference type="InterPro" id="IPR027417">
    <property type="entry name" value="P-loop_NTPase"/>
</dbReference>
<dbReference type="SUPFAM" id="SSF52540">
    <property type="entry name" value="P-loop containing nucleoside triphosphate hydrolases"/>
    <property type="match status" value="1"/>
</dbReference>
<keyword evidence="2" id="KW-0547">Nucleotide-binding</keyword>
<dbReference type="GO" id="GO:1903805">
    <property type="term" value="P:L-valine import across plasma membrane"/>
    <property type="evidence" value="ECO:0007669"/>
    <property type="project" value="TreeGrafter"/>
</dbReference>
<dbReference type="SMART" id="SM00382">
    <property type="entry name" value="AAA"/>
    <property type="match status" value="1"/>
</dbReference>
<dbReference type="InterPro" id="IPR003593">
    <property type="entry name" value="AAA+_ATPase"/>
</dbReference>
<evidence type="ECO:0000256" key="1">
    <source>
        <dbReference type="ARBA" id="ARBA00022448"/>
    </source>
</evidence>
<dbReference type="GO" id="GO:0005886">
    <property type="term" value="C:plasma membrane"/>
    <property type="evidence" value="ECO:0007669"/>
    <property type="project" value="TreeGrafter"/>
</dbReference>
<dbReference type="EC" id="3.6.3.-" evidence="5"/>
<dbReference type="GO" id="GO:0042941">
    <property type="term" value="P:D-alanine transmembrane transport"/>
    <property type="evidence" value="ECO:0007669"/>
    <property type="project" value="TreeGrafter"/>
</dbReference>
<dbReference type="GO" id="GO:0016887">
    <property type="term" value="F:ATP hydrolysis activity"/>
    <property type="evidence" value="ECO:0007669"/>
    <property type="project" value="InterPro"/>
</dbReference>
<dbReference type="GO" id="GO:0015188">
    <property type="term" value="F:L-isoleucine transmembrane transporter activity"/>
    <property type="evidence" value="ECO:0007669"/>
    <property type="project" value="TreeGrafter"/>
</dbReference>
<proteinExistence type="predicted"/>
<evidence type="ECO:0000256" key="2">
    <source>
        <dbReference type="ARBA" id="ARBA00022741"/>
    </source>
</evidence>
<dbReference type="GO" id="GO:0015192">
    <property type="term" value="F:L-phenylalanine transmembrane transporter activity"/>
    <property type="evidence" value="ECO:0007669"/>
    <property type="project" value="TreeGrafter"/>
</dbReference>
<dbReference type="Gene3D" id="3.40.50.300">
    <property type="entry name" value="P-loop containing nucleotide triphosphate hydrolases"/>
    <property type="match status" value="1"/>
</dbReference>
<dbReference type="PANTHER" id="PTHR45772">
    <property type="entry name" value="CONSERVED COMPONENT OF ABC TRANSPORTER FOR NATURAL AMINO ACIDS-RELATED"/>
    <property type="match status" value="1"/>
</dbReference>
<keyword evidence="3 5" id="KW-0067">ATP-binding</keyword>
<dbReference type="GO" id="GO:0005304">
    <property type="term" value="F:L-valine transmembrane transporter activity"/>
    <property type="evidence" value="ECO:0007669"/>
    <property type="project" value="TreeGrafter"/>
</dbReference>
<organism evidence="5">
    <name type="scientific">uncultured organism</name>
    <dbReference type="NCBI Taxonomy" id="155900"/>
    <lineage>
        <taxon>unclassified sequences</taxon>
        <taxon>environmental samples</taxon>
    </lineage>
</organism>
<evidence type="ECO:0000313" key="5">
    <source>
        <dbReference type="EMBL" id="QEA07395.1"/>
    </source>
</evidence>
<feature type="domain" description="ABC transporter" evidence="4">
    <location>
        <begin position="9"/>
        <end position="249"/>
    </location>
</feature>
<keyword evidence="1" id="KW-0813">Transport</keyword>
<protein>
    <submittedName>
        <fullName evidence="5">Lipopolysaccharide export system ATP-binding protein LptB</fullName>
        <ecNumber evidence="5">3.6.3.-</ecNumber>
    </submittedName>
</protein>
<dbReference type="EMBL" id="MN079241">
    <property type="protein sequence ID" value="QEA07395.1"/>
    <property type="molecule type" value="Genomic_DNA"/>
</dbReference>
<dbReference type="InterPro" id="IPR032823">
    <property type="entry name" value="BCA_ABC_TP_C"/>
</dbReference>
<dbReference type="InterPro" id="IPR051120">
    <property type="entry name" value="ABC_AA/LPS_Transport"/>
</dbReference>
<dbReference type="GO" id="GO:1903806">
    <property type="term" value="P:L-isoleucine import across plasma membrane"/>
    <property type="evidence" value="ECO:0007669"/>
    <property type="project" value="TreeGrafter"/>
</dbReference>
<dbReference type="CDD" id="cd03219">
    <property type="entry name" value="ABC_Mj1267_LivG_branched"/>
    <property type="match status" value="1"/>
</dbReference>
<dbReference type="Pfam" id="PF00005">
    <property type="entry name" value="ABC_tran"/>
    <property type="match status" value="1"/>
</dbReference>
<dbReference type="Pfam" id="PF12399">
    <property type="entry name" value="BCA_ABC_TP_C"/>
    <property type="match status" value="1"/>
</dbReference>
<sequence>MSASDVNALELVDVGRRFGALAAVSNVDLTVAAGERRALLGANGAGKSTLFNLIAGDFPASDGSISLLGRDLSGVPARERTRMGLRRTYQNSSLFEQLTVADNLFIALRGVRPGRFSLRRPRRGGDELQRVAALADRVGMGRWLDHRVADLSHGQQRQLELGMALVGEPRVLLLDEPAAGLSPAERTHLLGLILGLPSSLTVVLIEHDLDIALRTADRVTVMHNGRLLVEGTPGEIRANQQVRDIYLGSQGN</sequence>
<dbReference type="AlphaFoldDB" id="A0A5B8RJV5"/>
<dbReference type="PROSITE" id="PS50893">
    <property type="entry name" value="ABC_TRANSPORTER_2"/>
    <property type="match status" value="1"/>
</dbReference>
<accession>A0A5B8RJV5</accession>
<evidence type="ECO:0000256" key="3">
    <source>
        <dbReference type="ARBA" id="ARBA00022840"/>
    </source>
</evidence>
<dbReference type="GO" id="GO:0015808">
    <property type="term" value="P:L-alanine transport"/>
    <property type="evidence" value="ECO:0007669"/>
    <property type="project" value="TreeGrafter"/>
</dbReference>
<dbReference type="InterPro" id="IPR003439">
    <property type="entry name" value="ABC_transporter-like_ATP-bd"/>
</dbReference>
<dbReference type="GO" id="GO:0005524">
    <property type="term" value="F:ATP binding"/>
    <property type="evidence" value="ECO:0007669"/>
    <property type="project" value="UniProtKB-KW"/>
</dbReference>
<reference evidence="5" key="1">
    <citation type="submission" date="2019-06" db="EMBL/GenBank/DDBJ databases">
        <authorList>
            <person name="Murdoch R.W."/>
            <person name="Fathepure B."/>
        </authorList>
    </citation>
    <scope>NUCLEOTIDE SEQUENCE</scope>
</reference>
<name>A0A5B8RJV5_9ZZZZ</name>